<keyword evidence="4" id="KW-0808">Transferase</keyword>
<dbReference type="InterPro" id="IPR015424">
    <property type="entry name" value="PyrdxlP-dep_Trfase"/>
</dbReference>
<dbReference type="Pfam" id="PF00266">
    <property type="entry name" value="Aminotran_5"/>
    <property type="match status" value="1"/>
</dbReference>
<dbReference type="PANTHER" id="PTHR43586">
    <property type="entry name" value="CYSTEINE DESULFURASE"/>
    <property type="match status" value="1"/>
</dbReference>
<dbReference type="AlphaFoldDB" id="A0A939BTS1"/>
<dbReference type="InterPro" id="IPR000192">
    <property type="entry name" value="Aminotrans_V_dom"/>
</dbReference>
<dbReference type="RefSeq" id="WP_204519497.1">
    <property type="nucleotide sequence ID" value="NZ_BAABIN010000036.1"/>
</dbReference>
<evidence type="ECO:0000256" key="3">
    <source>
        <dbReference type="ARBA" id="ARBA00012239"/>
    </source>
</evidence>
<dbReference type="EC" id="2.8.1.7" evidence="3"/>
<keyword evidence="5" id="KW-0663">Pyridoxal phosphate</keyword>
<dbReference type="InterPro" id="IPR015421">
    <property type="entry name" value="PyrdxlP-dep_Trfase_major"/>
</dbReference>
<evidence type="ECO:0000313" key="9">
    <source>
        <dbReference type="EMBL" id="MBM7591813.1"/>
    </source>
</evidence>
<dbReference type="CDD" id="cd06453">
    <property type="entry name" value="SufS_like"/>
    <property type="match status" value="1"/>
</dbReference>
<evidence type="ECO:0000256" key="6">
    <source>
        <dbReference type="ARBA" id="ARBA00050776"/>
    </source>
</evidence>
<dbReference type="InterPro" id="IPR015422">
    <property type="entry name" value="PyrdxlP-dep_Trfase_small"/>
</dbReference>
<feature type="region of interest" description="Disordered" evidence="7">
    <location>
        <begin position="226"/>
        <end position="248"/>
    </location>
</feature>
<comment type="catalytic activity">
    <reaction evidence="6">
        <text>(sulfur carrier)-H + L-cysteine = (sulfur carrier)-SH + L-alanine</text>
        <dbReference type="Rhea" id="RHEA:43892"/>
        <dbReference type="Rhea" id="RHEA-COMP:14737"/>
        <dbReference type="Rhea" id="RHEA-COMP:14739"/>
        <dbReference type="ChEBI" id="CHEBI:29917"/>
        <dbReference type="ChEBI" id="CHEBI:35235"/>
        <dbReference type="ChEBI" id="CHEBI:57972"/>
        <dbReference type="ChEBI" id="CHEBI:64428"/>
        <dbReference type="EC" id="2.8.1.7"/>
    </reaction>
</comment>
<comment type="similarity">
    <text evidence="2">Belongs to the class-V pyridoxal-phosphate-dependent aminotransferase family. Csd subfamily.</text>
</comment>
<comment type="caution">
    <text evidence="9">The sequence shown here is derived from an EMBL/GenBank/DDBJ whole genome shotgun (WGS) entry which is preliminary data.</text>
</comment>
<dbReference type="GO" id="GO:0030170">
    <property type="term" value="F:pyridoxal phosphate binding"/>
    <property type="evidence" value="ECO:0007669"/>
    <property type="project" value="InterPro"/>
</dbReference>
<evidence type="ECO:0000256" key="1">
    <source>
        <dbReference type="ARBA" id="ARBA00001933"/>
    </source>
</evidence>
<comment type="cofactor">
    <cofactor evidence="1">
        <name>pyridoxal 5'-phosphate</name>
        <dbReference type="ChEBI" id="CHEBI:597326"/>
    </cofactor>
</comment>
<evidence type="ECO:0000256" key="7">
    <source>
        <dbReference type="SAM" id="MobiDB-lite"/>
    </source>
</evidence>
<name>A0A939BTS1_9BACL</name>
<evidence type="ECO:0000256" key="4">
    <source>
        <dbReference type="ARBA" id="ARBA00022679"/>
    </source>
</evidence>
<dbReference type="InterPro" id="IPR010969">
    <property type="entry name" value="Cys_dSase-rel_unknwn_funct"/>
</dbReference>
<sequence length="385" mass="42305">MRIIYLDNAASTWPKPAGVKEAMAEVIDHYAANPGRGGHALSKRAGKTLFQTRAQLSRLFGIKNPNNLFFFLNATQALNQAIKGYLQAGDHVISTTIEHNAVRRPLEYMRRTKNVEITYIAPREDQLFYAEDFRQAVQANTRLIVVSHASNLTGLILPVEEIGKIAREHSIPLLVDASQTAGILPIDVESMNIDMLAFPGHKGLYGPQGTGGLYINDSLELEPLIHGGTGSQSESVDQPQKRPERFESGTVNTVGLAGLLAGANFVLERGVEEIHKHEWTLARMTMEGLSQLSGIKMYGPGLDIERVGVVSFNIEGIDATEVSFILDQQYGIATRAGYHCTPLAHQTVGTDKEGAVRVSFGIFNTEQDVRDLLQAVKEIKEAFHF</sequence>
<reference evidence="9" key="1">
    <citation type="submission" date="2021-01" db="EMBL/GenBank/DDBJ databases">
        <title>Genomic Encyclopedia of Type Strains, Phase IV (KMG-IV): sequencing the most valuable type-strain genomes for metagenomic binning, comparative biology and taxonomic classification.</title>
        <authorList>
            <person name="Goeker M."/>
        </authorList>
    </citation>
    <scope>NUCLEOTIDE SEQUENCE</scope>
    <source>
        <strain evidence="9">DSM 25523</strain>
    </source>
</reference>
<gene>
    <name evidence="9" type="ORF">JOD01_003465</name>
</gene>
<dbReference type="NCBIfam" id="TIGR01977">
    <property type="entry name" value="am_tr_V_EF2568"/>
    <property type="match status" value="1"/>
</dbReference>
<feature type="domain" description="Aminotransferase class V" evidence="8">
    <location>
        <begin position="4"/>
        <end position="372"/>
    </location>
</feature>
<dbReference type="PIRSF" id="PIRSF005572">
    <property type="entry name" value="NifS"/>
    <property type="match status" value="1"/>
</dbReference>
<dbReference type="InterPro" id="IPR010970">
    <property type="entry name" value="Cys_dSase_SufS"/>
</dbReference>
<evidence type="ECO:0000313" key="10">
    <source>
        <dbReference type="Proteomes" id="UP000717624"/>
    </source>
</evidence>
<dbReference type="Gene3D" id="3.40.640.10">
    <property type="entry name" value="Type I PLP-dependent aspartate aminotransferase-like (Major domain)"/>
    <property type="match status" value="1"/>
</dbReference>
<organism evidence="9 10">
    <name type="scientific">Brevibacillus fulvus</name>
    <dbReference type="NCBI Taxonomy" id="1125967"/>
    <lineage>
        <taxon>Bacteria</taxon>
        <taxon>Bacillati</taxon>
        <taxon>Bacillota</taxon>
        <taxon>Bacilli</taxon>
        <taxon>Bacillales</taxon>
        <taxon>Paenibacillaceae</taxon>
        <taxon>Brevibacillus</taxon>
    </lineage>
</organism>
<protein>
    <recommendedName>
        <fullName evidence="3">cysteine desulfurase</fullName>
        <ecNumber evidence="3">2.8.1.7</ecNumber>
    </recommendedName>
</protein>
<dbReference type="SUPFAM" id="SSF53383">
    <property type="entry name" value="PLP-dependent transferases"/>
    <property type="match status" value="1"/>
</dbReference>
<dbReference type="PANTHER" id="PTHR43586:SF4">
    <property type="entry name" value="ISOPENICILLIN N EPIMERASE"/>
    <property type="match status" value="1"/>
</dbReference>
<proteinExistence type="inferred from homology"/>
<dbReference type="Gene3D" id="3.90.1150.10">
    <property type="entry name" value="Aspartate Aminotransferase, domain 1"/>
    <property type="match status" value="1"/>
</dbReference>
<dbReference type="EMBL" id="JAFBEB010000015">
    <property type="protein sequence ID" value="MBM7591813.1"/>
    <property type="molecule type" value="Genomic_DNA"/>
</dbReference>
<evidence type="ECO:0000256" key="5">
    <source>
        <dbReference type="ARBA" id="ARBA00022898"/>
    </source>
</evidence>
<evidence type="ECO:0000259" key="8">
    <source>
        <dbReference type="Pfam" id="PF00266"/>
    </source>
</evidence>
<keyword evidence="10" id="KW-1185">Reference proteome</keyword>
<dbReference type="InterPro" id="IPR016454">
    <property type="entry name" value="Cysteine_dSase"/>
</dbReference>
<dbReference type="GO" id="GO:0006534">
    <property type="term" value="P:cysteine metabolic process"/>
    <property type="evidence" value="ECO:0007669"/>
    <property type="project" value="InterPro"/>
</dbReference>
<accession>A0A939BTS1</accession>
<dbReference type="GO" id="GO:0031071">
    <property type="term" value="F:cysteine desulfurase activity"/>
    <property type="evidence" value="ECO:0007669"/>
    <property type="project" value="UniProtKB-EC"/>
</dbReference>
<dbReference type="Proteomes" id="UP000717624">
    <property type="component" value="Unassembled WGS sequence"/>
</dbReference>
<evidence type="ECO:0000256" key="2">
    <source>
        <dbReference type="ARBA" id="ARBA00010447"/>
    </source>
</evidence>